<dbReference type="EMBL" id="OBQD01000024">
    <property type="protein sequence ID" value="SOC46774.1"/>
    <property type="molecule type" value="Genomic_DNA"/>
</dbReference>
<dbReference type="RefSeq" id="WP_197717546.1">
    <property type="nucleotide sequence ID" value="NZ_OBQD01000024.1"/>
</dbReference>
<sequence>MSRWTGADEAEYHRVLGELLERVGPDLERLRRRIDRQDAAIKALRRKYGVNEARPRLPAW</sequence>
<evidence type="ECO:0000313" key="2">
    <source>
        <dbReference type="Proteomes" id="UP000219167"/>
    </source>
</evidence>
<dbReference type="Proteomes" id="UP000219167">
    <property type="component" value="Unassembled WGS sequence"/>
</dbReference>
<organism evidence="1 2">
    <name type="scientific">Rhizobium subbaraonis</name>
    <dbReference type="NCBI Taxonomy" id="908946"/>
    <lineage>
        <taxon>Bacteria</taxon>
        <taxon>Pseudomonadati</taxon>
        <taxon>Pseudomonadota</taxon>
        <taxon>Alphaproteobacteria</taxon>
        <taxon>Hyphomicrobiales</taxon>
        <taxon>Rhizobiaceae</taxon>
        <taxon>Rhizobium/Agrobacterium group</taxon>
        <taxon>Rhizobium</taxon>
    </lineage>
</organism>
<name>A0A285UY21_9HYPH</name>
<dbReference type="AlphaFoldDB" id="A0A285UY21"/>
<keyword evidence="2" id="KW-1185">Reference proteome</keyword>
<gene>
    <name evidence="1" type="ORF">SAMN05892877_12434</name>
</gene>
<proteinExistence type="predicted"/>
<protein>
    <submittedName>
        <fullName evidence="1">Uncharacterized protein</fullName>
    </submittedName>
</protein>
<evidence type="ECO:0000313" key="1">
    <source>
        <dbReference type="EMBL" id="SOC46774.1"/>
    </source>
</evidence>
<accession>A0A285UY21</accession>
<reference evidence="1 2" key="1">
    <citation type="submission" date="2017-08" db="EMBL/GenBank/DDBJ databases">
        <authorList>
            <person name="de Groot N.N."/>
        </authorList>
    </citation>
    <scope>NUCLEOTIDE SEQUENCE [LARGE SCALE GENOMIC DNA]</scope>
    <source>
        <strain evidence="1 2">JC85</strain>
    </source>
</reference>